<dbReference type="Proteomes" id="UP000886939">
    <property type="component" value="Unassembled WGS sequence"/>
</dbReference>
<dbReference type="Proteomes" id="UP001160758">
    <property type="component" value="Unassembled WGS sequence"/>
</dbReference>
<gene>
    <name evidence="8" type="ORF">JC965_00115</name>
    <name evidence="2" type="ORF">KAM343_12540</name>
    <name evidence="3" type="ORF">KAM351_19200</name>
    <name evidence="4" type="ORF">KAM382_19740</name>
    <name evidence="6" type="ORF">N5I07_18485</name>
    <name evidence="5" type="ORF">N5I20_02655</name>
    <name evidence="9" type="ORF">P5S46_03185</name>
    <name evidence="7" type="ORF">VCX44_06280</name>
    <name evidence="1" type="ORF">WP2W18E01_32940</name>
</gene>
<dbReference type="PANTHER" id="PTHR37805:SF1">
    <property type="entry name" value="CYTOPLASMIC PROTEIN"/>
    <property type="match status" value="1"/>
</dbReference>
<dbReference type="EMBL" id="BPNN01000023">
    <property type="protein sequence ID" value="GJA63309.1"/>
    <property type="molecule type" value="Genomic_DNA"/>
</dbReference>
<reference evidence="3 11" key="3">
    <citation type="submission" date="2021-07" db="EMBL/GenBank/DDBJ databases">
        <title>Draft genome sequence of carbapenem-resistant Aeromonas spp. in Japan.</title>
        <authorList>
            <person name="Maehana S."/>
            <person name="Suzuki M."/>
            <person name="Kitasato H."/>
        </authorList>
    </citation>
    <scope>NUCLEOTIDE SEQUENCE</scope>
    <source>
        <strain evidence="2">KAM343</strain>
        <strain evidence="3">KAM351</strain>
        <strain evidence="4 11">KAM382</strain>
    </source>
</reference>
<dbReference type="EMBL" id="JAYGOJ010000021">
    <property type="protein sequence ID" value="MEA9435437.1"/>
    <property type="molecule type" value="Genomic_DNA"/>
</dbReference>
<dbReference type="OrthoDB" id="9788465at2"/>
<dbReference type="Proteomes" id="UP001304847">
    <property type="component" value="Unassembled WGS sequence"/>
</dbReference>
<dbReference type="EMBL" id="JAOCIZ010000006">
    <property type="protein sequence ID" value="MDH1503964.1"/>
    <property type="molecule type" value="Genomic_DNA"/>
</dbReference>
<evidence type="ECO:0000313" key="4">
    <source>
        <dbReference type="EMBL" id="GJB91913.1"/>
    </source>
</evidence>
<evidence type="ECO:0000313" key="9">
    <source>
        <dbReference type="EMBL" id="WFF98620.1"/>
    </source>
</evidence>
<reference evidence="5" key="4">
    <citation type="submission" date="2022-09" db="EMBL/GenBank/DDBJ databases">
        <title>Intensive care unit water sources are persistently colonized with multi-drug resistant bacteria and are the site of extensive horizontal gene transfer of antibiotic resistance genes.</title>
        <authorList>
            <person name="Diorio-Toth L."/>
        </authorList>
    </citation>
    <scope>NUCLEOTIDE SEQUENCE</scope>
    <source>
        <strain evidence="5">GD03710</strain>
        <strain evidence="6">GD03796</strain>
    </source>
</reference>
<reference evidence="7 13" key="6">
    <citation type="submission" date="2023-12" db="EMBL/GenBank/DDBJ databases">
        <title>Characterization of antibiotic resistance in Aeromonas spp. in hospital effluent.</title>
        <authorList>
            <person name="Negoseki B.R.S."/>
            <person name="Krul D."/>
            <person name="Siqueira A.C."/>
            <person name="Almeida M."/>
            <person name="Mesa D."/>
            <person name="Conte D."/>
            <person name="Dalla-Costa L.M."/>
        </authorList>
    </citation>
    <scope>NUCLEOTIDE SEQUENCE [LARGE SCALE GENOMIC DNA]</scope>
    <source>
        <strain evidence="7 13">36v</strain>
    </source>
</reference>
<dbReference type="GeneID" id="48821015"/>
<evidence type="ECO:0000313" key="2">
    <source>
        <dbReference type="EMBL" id="GJA40458.1"/>
    </source>
</evidence>
<evidence type="ECO:0000313" key="6">
    <source>
        <dbReference type="EMBL" id="MDH1899512.1"/>
    </source>
</evidence>
<evidence type="ECO:0000313" key="5">
    <source>
        <dbReference type="EMBL" id="MDH1503964.1"/>
    </source>
</evidence>
<dbReference type="Proteomes" id="UP000737420">
    <property type="component" value="Unassembled WGS sequence"/>
</dbReference>
<organism evidence="3 12">
    <name type="scientific">Aeromonas caviae</name>
    <name type="common">Aeromonas punctata</name>
    <dbReference type="NCBI Taxonomy" id="648"/>
    <lineage>
        <taxon>Bacteria</taxon>
        <taxon>Pseudomonadati</taxon>
        <taxon>Pseudomonadota</taxon>
        <taxon>Gammaproteobacteria</taxon>
        <taxon>Aeromonadales</taxon>
        <taxon>Aeromonadaceae</taxon>
        <taxon>Aeromonas</taxon>
    </lineage>
</organism>
<protein>
    <submittedName>
        <fullName evidence="5">DUF1456 family protein</fullName>
    </submittedName>
</protein>
<dbReference type="EMBL" id="CP065937">
    <property type="protein sequence ID" value="QQA60994.1"/>
    <property type="molecule type" value="Genomic_DNA"/>
</dbReference>
<dbReference type="Pfam" id="PF07308">
    <property type="entry name" value="DUF1456"/>
    <property type="match status" value="2"/>
</dbReference>
<dbReference type="EMBL" id="AP021927">
    <property type="protein sequence ID" value="BBQ31712.1"/>
    <property type="molecule type" value="Genomic_DNA"/>
</dbReference>
<dbReference type="Proteomes" id="UP001161704">
    <property type="component" value="Unassembled WGS sequence"/>
</dbReference>
<evidence type="ECO:0000313" key="3">
    <source>
        <dbReference type="EMBL" id="GJA63309.1"/>
    </source>
</evidence>
<dbReference type="EMBL" id="BPNI01000016">
    <property type="protein sequence ID" value="GJA40458.1"/>
    <property type="molecule type" value="Genomic_DNA"/>
</dbReference>
<reference evidence="9" key="5">
    <citation type="submission" date="2023-03" db="EMBL/GenBank/DDBJ databases">
        <title>Aeromonas caviae strain AC1520.</title>
        <authorList>
            <person name="Xie T."/>
            <person name="Zhang Q."/>
            <person name="Deng J."/>
            <person name="Li X."/>
        </authorList>
    </citation>
    <scope>NUCLEOTIDE SEQUENCE</scope>
    <source>
        <strain evidence="9">AC1520</strain>
    </source>
</reference>
<proteinExistence type="predicted"/>
<evidence type="ECO:0000313" key="11">
    <source>
        <dbReference type="Proteomes" id="UP000737420"/>
    </source>
</evidence>
<accession>A0A2X4NF51</accession>
<name>A0A2X4NF51_AERCA</name>
<dbReference type="EMBL" id="CP120942">
    <property type="protein sequence ID" value="WFF98620.1"/>
    <property type="molecule type" value="Genomic_DNA"/>
</dbReference>
<evidence type="ECO:0000313" key="8">
    <source>
        <dbReference type="EMBL" id="QQA60994.1"/>
    </source>
</evidence>
<evidence type="ECO:0000313" key="7">
    <source>
        <dbReference type="EMBL" id="MEA9435437.1"/>
    </source>
</evidence>
<evidence type="ECO:0000313" key="1">
    <source>
        <dbReference type="EMBL" id="BBQ31712.1"/>
    </source>
</evidence>
<dbReference type="InterPro" id="IPR009921">
    <property type="entry name" value="YehS-like"/>
</dbReference>
<dbReference type="AlphaFoldDB" id="A0A2X4NF51"/>
<sequence>MTNNDILRRLRYALSISNDQMVEIFAKGNLAITHAQLHGWLMKEAEEGEAQEAGFAACPDSALSQFLDGFIALRRGVREDAPPQVIPNRINNNLILRKLRIGLNYKEEEMLGTLKLANFNLSKSELSALFRARDHKHYQDCGDQILRNFLIGLTAKYRPGP</sequence>
<dbReference type="Proteomes" id="UP000886934">
    <property type="component" value="Unassembled WGS sequence"/>
</dbReference>
<dbReference type="RefSeq" id="WP_010675634.1">
    <property type="nucleotide sequence ID" value="NZ_AP021927.1"/>
</dbReference>
<dbReference type="Proteomes" id="UP001218423">
    <property type="component" value="Chromosome"/>
</dbReference>
<dbReference type="PANTHER" id="PTHR37805">
    <property type="entry name" value="CYTOPLASMIC PROTEIN-RELATED"/>
    <property type="match status" value="1"/>
</dbReference>
<dbReference type="KEGG" id="acav:VI35_03320"/>
<reference evidence="8" key="2">
    <citation type="submission" date="2020-12" db="EMBL/GenBank/DDBJ databases">
        <title>GES Beta-lactamases isolated from hospital effluents in Brazil.</title>
        <authorList>
            <person name="Conte D."/>
            <person name="Mesa D."/>
            <person name="Palmeiro J.K."/>
            <person name="Dalla-Costa L.M."/>
        </authorList>
    </citation>
    <scope>NUCLEOTIDE SEQUENCE [LARGE SCALE GENOMIC DNA]</scope>
    <source>
        <strain evidence="8">Aero21</strain>
    </source>
</reference>
<keyword evidence="13" id="KW-1185">Reference proteome</keyword>
<dbReference type="Proteomes" id="UP000515756">
    <property type="component" value="Chromosome"/>
</dbReference>
<evidence type="ECO:0000313" key="12">
    <source>
        <dbReference type="Proteomes" id="UP000886934"/>
    </source>
</evidence>
<reference evidence="1 10" key="1">
    <citation type="submission" date="2019-12" db="EMBL/GenBank/DDBJ databases">
        <title>complete genome sequences of Aeromonas caviae str. WP2-W18-ESBL-01 isolated from wastewater treatment plant effluent.</title>
        <authorList>
            <person name="Sekizuka T."/>
            <person name="Itokawa K."/>
            <person name="Yatsu K."/>
            <person name="Inamine Y."/>
            <person name="Kuroda M."/>
        </authorList>
    </citation>
    <scope>NUCLEOTIDE SEQUENCE [LARGE SCALE GENOMIC DNA]</scope>
    <source>
        <strain evidence="1 10">WP2-W18-ESBL-01</strain>
    </source>
</reference>
<evidence type="ECO:0000313" key="10">
    <source>
        <dbReference type="Proteomes" id="UP000515756"/>
    </source>
</evidence>
<dbReference type="EMBL" id="JAOCFT010000001">
    <property type="protein sequence ID" value="MDH1899512.1"/>
    <property type="molecule type" value="Genomic_DNA"/>
</dbReference>
<evidence type="ECO:0000313" key="13">
    <source>
        <dbReference type="Proteomes" id="UP001304847"/>
    </source>
</evidence>
<dbReference type="EMBL" id="BPOP01000016">
    <property type="protein sequence ID" value="GJB91913.1"/>
    <property type="molecule type" value="Genomic_DNA"/>
</dbReference>